<evidence type="ECO:0000256" key="3">
    <source>
        <dbReference type="ARBA" id="ARBA00023002"/>
    </source>
</evidence>
<evidence type="ECO:0000259" key="4">
    <source>
        <dbReference type="Pfam" id="PF05368"/>
    </source>
</evidence>
<evidence type="ECO:0000256" key="1">
    <source>
        <dbReference type="ARBA" id="ARBA00006328"/>
    </source>
</evidence>
<dbReference type="GO" id="GO:0016491">
    <property type="term" value="F:oxidoreductase activity"/>
    <property type="evidence" value="ECO:0007669"/>
    <property type="project" value="UniProtKB-KW"/>
</dbReference>
<accession>A0A6A6RGK3</accession>
<organism evidence="5 6">
    <name type="scientific">Massarina eburnea CBS 473.64</name>
    <dbReference type="NCBI Taxonomy" id="1395130"/>
    <lineage>
        <taxon>Eukaryota</taxon>
        <taxon>Fungi</taxon>
        <taxon>Dikarya</taxon>
        <taxon>Ascomycota</taxon>
        <taxon>Pezizomycotina</taxon>
        <taxon>Dothideomycetes</taxon>
        <taxon>Pleosporomycetidae</taxon>
        <taxon>Pleosporales</taxon>
        <taxon>Massarineae</taxon>
        <taxon>Massarinaceae</taxon>
        <taxon>Massarina</taxon>
    </lineage>
</organism>
<dbReference type="GO" id="GO:0005634">
    <property type="term" value="C:nucleus"/>
    <property type="evidence" value="ECO:0007669"/>
    <property type="project" value="TreeGrafter"/>
</dbReference>
<dbReference type="OrthoDB" id="3358371at2759"/>
<reference evidence="5" key="1">
    <citation type="journal article" date="2020" name="Stud. Mycol.">
        <title>101 Dothideomycetes genomes: a test case for predicting lifestyles and emergence of pathogens.</title>
        <authorList>
            <person name="Haridas S."/>
            <person name="Albert R."/>
            <person name="Binder M."/>
            <person name="Bloem J."/>
            <person name="Labutti K."/>
            <person name="Salamov A."/>
            <person name="Andreopoulos B."/>
            <person name="Baker S."/>
            <person name="Barry K."/>
            <person name="Bills G."/>
            <person name="Bluhm B."/>
            <person name="Cannon C."/>
            <person name="Castanera R."/>
            <person name="Culley D."/>
            <person name="Daum C."/>
            <person name="Ezra D."/>
            <person name="Gonzalez J."/>
            <person name="Henrissat B."/>
            <person name="Kuo A."/>
            <person name="Liang C."/>
            <person name="Lipzen A."/>
            <person name="Lutzoni F."/>
            <person name="Magnuson J."/>
            <person name="Mondo S."/>
            <person name="Nolan M."/>
            <person name="Ohm R."/>
            <person name="Pangilinan J."/>
            <person name="Park H.-J."/>
            <person name="Ramirez L."/>
            <person name="Alfaro M."/>
            <person name="Sun H."/>
            <person name="Tritt A."/>
            <person name="Yoshinaga Y."/>
            <person name="Zwiers L.-H."/>
            <person name="Turgeon B."/>
            <person name="Goodwin S."/>
            <person name="Spatafora J."/>
            <person name="Crous P."/>
            <person name="Grigoriev I."/>
        </authorList>
    </citation>
    <scope>NUCLEOTIDE SEQUENCE</scope>
    <source>
        <strain evidence="5">CBS 473.64</strain>
    </source>
</reference>
<comment type="similarity">
    <text evidence="1">Belongs to the NmrA-type oxidoreductase family.</text>
</comment>
<evidence type="ECO:0000256" key="2">
    <source>
        <dbReference type="ARBA" id="ARBA00022857"/>
    </source>
</evidence>
<dbReference type="Gene3D" id="3.40.50.720">
    <property type="entry name" value="NAD(P)-binding Rossmann-like Domain"/>
    <property type="match status" value="1"/>
</dbReference>
<dbReference type="SUPFAM" id="SSF51735">
    <property type="entry name" value="NAD(P)-binding Rossmann-fold domains"/>
    <property type="match status" value="1"/>
</dbReference>
<dbReference type="InterPro" id="IPR008030">
    <property type="entry name" value="NmrA-like"/>
</dbReference>
<dbReference type="InterPro" id="IPR036291">
    <property type="entry name" value="NAD(P)-bd_dom_sf"/>
</dbReference>
<evidence type="ECO:0000313" key="5">
    <source>
        <dbReference type="EMBL" id="KAF2634589.1"/>
    </source>
</evidence>
<dbReference type="PANTHER" id="PTHR42748">
    <property type="entry name" value="NITROGEN METABOLITE REPRESSION PROTEIN NMRA FAMILY MEMBER"/>
    <property type="match status" value="1"/>
</dbReference>
<dbReference type="AlphaFoldDB" id="A0A6A6RGK3"/>
<protein>
    <submittedName>
        <fullName evidence="5">NAD(P)-binding protein</fullName>
    </submittedName>
</protein>
<feature type="domain" description="NmrA-like" evidence="4">
    <location>
        <begin position="4"/>
        <end position="86"/>
    </location>
</feature>
<keyword evidence="3" id="KW-0560">Oxidoreductase</keyword>
<name>A0A6A6RGK3_9PLEO</name>
<dbReference type="InterPro" id="IPR051164">
    <property type="entry name" value="NmrA-like_oxidored"/>
</dbReference>
<evidence type="ECO:0000313" key="6">
    <source>
        <dbReference type="Proteomes" id="UP000799753"/>
    </source>
</evidence>
<keyword evidence="6" id="KW-1185">Reference proteome</keyword>
<sequence>MSGTKTITVVGATGSQGGSVANVFSNLPEWHVRGLTRDLAKPSSLICKESGVELIAGDLTDISSLKKAFAAANVIFGATDFWQHVQDPKAHFETQSRRITVNEVAYEREVQ</sequence>
<dbReference type="EMBL" id="MU006817">
    <property type="protein sequence ID" value="KAF2634589.1"/>
    <property type="molecule type" value="Genomic_DNA"/>
</dbReference>
<dbReference type="Pfam" id="PF05368">
    <property type="entry name" value="NmrA"/>
    <property type="match status" value="1"/>
</dbReference>
<proteinExistence type="inferred from homology"/>
<dbReference type="Proteomes" id="UP000799753">
    <property type="component" value="Unassembled WGS sequence"/>
</dbReference>
<dbReference type="PANTHER" id="PTHR42748:SF30">
    <property type="entry name" value="NMRA-LIKE DOMAIN-CONTAINING PROTEIN"/>
    <property type="match status" value="1"/>
</dbReference>
<gene>
    <name evidence="5" type="ORF">P280DRAFT_511763</name>
</gene>
<keyword evidence="2" id="KW-0521">NADP</keyword>